<dbReference type="CDD" id="cd00088">
    <property type="entry name" value="HPT"/>
    <property type="match status" value="1"/>
</dbReference>
<dbReference type="Pfam" id="PF01627">
    <property type="entry name" value="Hpt"/>
    <property type="match status" value="1"/>
</dbReference>
<comment type="caution">
    <text evidence="4">The sequence shown here is derived from an EMBL/GenBank/DDBJ whole genome shotgun (WGS) entry which is preliminary data.</text>
</comment>
<dbReference type="InterPro" id="IPR008207">
    <property type="entry name" value="Sig_transdc_His_kin_Hpt_dom"/>
</dbReference>
<organism evidence="4 5">
    <name type="scientific">Hyphomicrobium sulfonivorans</name>
    <dbReference type="NCBI Taxonomy" id="121290"/>
    <lineage>
        <taxon>Bacteria</taxon>
        <taxon>Pseudomonadati</taxon>
        <taxon>Pseudomonadota</taxon>
        <taxon>Alphaproteobacteria</taxon>
        <taxon>Hyphomicrobiales</taxon>
        <taxon>Hyphomicrobiaceae</taxon>
        <taxon>Hyphomicrobium</taxon>
    </lineage>
</organism>
<evidence type="ECO:0000259" key="3">
    <source>
        <dbReference type="Pfam" id="PF01627"/>
    </source>
</evidence>
<feature type="domain" description="HPt" evidence="3">
    <location>
        <begin position="48"/>
        <end position="119"/>
    </location>
</feature>
<name>A0A109BDQ2_HYPSL</name>
<keyword evidence="5" id="KW-1185">Reference proteome</keyword>
<dbReference type="Proteomes" id="UP000059074">
    <property type="component" value="Unassembled WGS sequence"/>
</dbReference>
<evidence type="ECO:0000256" key="1">
    <source>
        <dbReference type="ARBA" id="ARBA00023012"/>
    </source>
</evidence>
<dbReference type="AlphaFoldDB" id="A0A109BDQ2"/>
<reference evidence="4 5" key="1">
    <citation type="submission" date="2015-10" db="EMBL/GenBank/DDBJ databases">
        <title>Transcriptomic analysis of a linuron degrading triple-species bacterial consortium.</title>
        <authorList>
            <person name="Albers P."/>
        </authorList>
    </citation>
    <scope>NUCLEOTIDE SEQUENCE [LARGE SCALE GENOMIC DNA]</scope>
    <source>
        <strain evidence="4 5">WDL6</strain>
    </source>
</reference>
<dbReference type="EMBL" id="LMTR01000071">
    <property type="protein sequence ID" value="KWT66903.1"/>
    <property type="molecule type" value="Genomic_DNA"/>
</dbReference>
<accession>A0A109BDQ2</accession>
<dbReference type="PATRIC" id="fig|121290.4.peg.2508"/>
<dbReference type="GO" id="GO:0000160">
    <property type="term" value="P:phosphorelay signal transduction system"/>
    <property type="evidence" value="ECO:0007669"/>
    <property type="project" value="UniProtKB-KW"/>
</dbReference>
<dbReference type="SUPFAM" id="SSF47226">
    <property type="entry name" value="Histidine-containing phosphotransfer domain, HPT domain"/>
    <property type="match status" value="1"/>
</dbReference>
<dbReference type="InterPro" id="IPR036641">
    <property type="entry name" value="HPT_dom_sf"/>
</dbReference>
<evidence type="ECO:0000313" key="4">
    <source>
        <dbReference type="EMBL" id="KWT66903.1"/>
    </source>
</evidence>
<dbReference type="Gene3D" id="1.20.120.160">
    <property type="entry name" value="HPT domain"/>
    <property type="match status" value="1"/>
</dbReference>
<protein>
    <recommendedName>
        <fullName evidence="3">HPt domain-containing protein</fullName>
    </recommendedName>
</protein>
<dbReference type="GO" id="GO:0004672">
    <property type="term" value="F:protein kinase activity"/>
    <property type="evidence" value="ECO:0007669"/>
    <property type="project" value="UniProtKB-ARBA"/>
</dbReference>
<keyword evidence="1" id="KW-0902">Two-component regulatory system</keyword>
<evidence type="ECO:0000256" key="2">
    <source>
        <dbReference type="SAM" id="MobiDB-lite"/>
    </source>
</evidence>
<sequence>MTDMPSPRIGMPPETPAAAALGAPDAGQPVDLVHLRRFTHGDAALETEILGLFSDQLPVTIRALKDATSTKDWNIAAHTLKGSARAVGAWSLADAAEEAENLTQFSNVLERAVFVSKIEQLAKATRQYIGSVAGGP</sequence>
<feature type="region of interest" description="Disordered" evidence="2">
    <location>
        <begin position="1"/>
        <end position="23"/>
    </location>
</feature>
<evidence type="ECO:0000313" key="5">
    <source>
        <dbReference type="Proteomes" id="UP000059074"/>
    </source>
</evidence>
<gene>
    <name evidence="4" type="ORF">APY04_2310</name>
</gene>
<proteinExistence type="predicted"/>
<dbReference type="STRING" id="121290.APY04_2310"/>